<feature type="domain" description="SUF system FeS cluster assembly SufBD core" evidence="1">
    <location>
        <begin position="84"/>
        <end position="303"/>
    </location>
</feature>
<evidence type="ECO:0000313" key="2">
    <source>
        <dbReference type="EMBL" id="CUN04372.1"/>
    </source>
</evidence>
<dbReference type="GO" id="GO:0016226">
    <property type="term" value="P:iron-sulfur cluster assembly"/>
    <property type="evidence" value="ECO:0007669"/>
    <property type="project" value="InterPro"/>
</dbReference>
<dbReference type="SUPFAM" id="SSF101960">
    <property type="entry name" value="Stabilizer of iron transporter SufD"/>
    <property type="match status" value="1"/>
</dbReference>
<dbReference type="EMBL" id="CYZL01000005">
    <property type="protein sequence ID" value="CUN86104.1"/>
    <property type="molecule type" value="Genomic_DNA"/>
</dbReference>
<evidence type="ECO:0000313" key="13">
    <source>
        <dbReference type="Proteomes" id="UP000286561"/>
    </source>
</evidence>
<dbReference type="Proteomes" id="UP000095679">
    <property type="component" value="Unassembled WGS sequence"/>
</dbReference>
<evidence type="ECO:0000313" key="3">
    <source>
        <dbReference type="EMBL" id="CUN86104.1"/>
    </source>
</evidence>
<dbReference type="Proteomes" id="UP000286561">
    <property type="component" value="Unassembled WGS sequence"/>
</dbReference>
<evidence type="ECO:0000313" key="7">
    <source>
        <dbReference type="EMBL" id="RHN14281.1"/>
    </source>
</evidence>
<organism evidence="3 9">
    <name type="scientific">Anaerobutyricum hallii</name>
    <dbReference type="NCBI Taxonomy" id="39488"/>
    <lineage>
        <taxon>Bacteria</taxon>
        <taxon>Bacillati</taxon>
        <taxon>Bacillota</taxon>
        <taxon>Clostridia</taxon>
        <taxon>Lachnospirales</taxon>
        <taxon>Lachnospiraceae</taxon>
        <taxon>Anaerobutyricum</taxon>
    </lineage>
</organism>
<dbReference type="EMBL" id="QSID01000013">
    <property type="protein sequence ID" value="RHC62550.1"/>
    <property type="molecule type" value="Genomic_DNA"/>
</dbReference>
<reference evidence="8 9" key="1">
    <citation type="submission" date="2015-09" db="EMBL/GenBank/DDBJ databases">
        <authorList>
            <consortium name="Pathogen Informatics"/>
        </authorList>
    </citation>
    <scope>NUCLEOTIDE SEQUENCE [LARGE SCALE GENOMIC DNA]</scope>
    <source>
        <strain evidence="3 9">2789STDY5834835</strain>
        <strain evidence="2 8">2789STDY5834966</strain>
    </source>
</reference>
<evidence type="ECO:0000313" key="10">
    <source>
        <dbReference type="Proteomes" id="UP000283497"/>
    </source>
</evidence>
<dbReference type="Proteomes" id="UP000095390">
    <property type="component" value="Unassembled WGS sequence"/>
</dbReference>
<evidence type="ECO:0000313" key="5">
    <source>
        <dbReference type="EMBL" id="RHC62550.1"/>
    </source>
</evidence>
<dbReference type="PANTHER" id="PTHR30508:SF6">
    <property type="entry name" value="UPF0051 PROTEIN MJ0034"/>
    <property type="match status" value="1"/>
</dbReference>
<dbReference type="EMBL" id="QRQO01000013">
    <property type="protein sequence ID" value="RHN14281.1"/>
    <property type="molecule type" value="Genomic_DNA"/>
</dbReference>
<dbReference type="RefSeq" id="WP_005345646.1">
    <property type="nucleotide sequence ID" value="NZ_BLYK01000029.1"/>
</dbReference>
<dbReference type="InterPro" id="IPR037284">
    <property type="entry name" value="SUF_FeS_clus_asmbl_SufBD_sf"/>
</dbReference>
<protein>
    <submittedName>
        <fullName evidence="3">Cysteine desulfurase activator complex subunit SufB</fullName>
    </submittedName>
    <submittedName>
        <fullName evidence="4">SufD family Fe-S cluster assembly protein</fullName>
    </submittedName>
</protein>
<evidence type="ECO:0000313" key="8">
    <source>
        <dbReference type="Proteomes" id="UP000095390"/>
    </source>
</evidence>
<dbReference type="Proteomes" id="UP000283497">
    <property type="component" value="Unassembled WGS sequence"/>
</dbReference>
<gene>
    <name evidence="6" type="ORF">DW068_06305</name>
    <name evidence="5" type="ORF">DW833_10930</name>
    <name evidence="4" type="ORF">DW972_12860</name>
    <name evidence="7" type="ORF">DWZ29_06265</name>
    <name evidence="3" type="ORF">ERS852450_00749</name>
    <name evidence="2" type="ORF">ERS852578_01837</name>
</gene>
<reference evidence="10 11" key="2">
    <citation type="submission" date="2018-08" db="EMBL/GenBank/DDBJ databases">
        <title>A genome reference for cultivated species of the human gut microbiota.</title>
        <authorList>
            <person name="Zou Y."/>
            <person name="Xue W."/>
            <person name="Luo G."/>
        </authorList>
    </citation>
    <scope>NUCLEOTIDE SEQUENCE [LARGE SCALE GENOMIC DNA]</scope>
    <source>
        <strain evidence="7 11">AF31-17AC</strain>
        <strain evidence="6 10">AF45-14BH</strain>
        <strain evidence="5 12">AM34-3LB</strain>
        <strain evidence="4 13">AM48-23BH</strain>
    </source>
</reference>
<keyword evidence="12" id="KW-1185">Reference proteome</keyword>
<evidence type="ECO:0000313" key="11">
    <source>
        <dbReference type="Proteomes" id="UP000283700"/>
    </source>
</evidence>
<dbReference type="GeneID" id="75049331"/>
<dbReference type="Proteomes" id="UP000283700">
    <property type="component" value="Unassembled WGS sequence"/>
</dbReference>
<dbReference type="OrthoDB" id="9782689at2"/>
<dbReference type="EMBL" id="CYYC01000021">
    <property type="protein sequence ID" value="CUN04372.1"/>
    <property type="molecule type" value="Genomic_DNA"/>
</dbReference>
<dbReference type="Proteomes" id="UP000284621">
    <property type="component" value="Unassembled WGS sequence"/>
</dbReference>
<proteinExistence type="predicted"/>
<dbReference type="AlphaFoldDB" id="A0A174ACG3"/>
<dbReference type="Pfam" id="PF01458">
    <property type="entry name" value="SUFBD_core"/>
    <property type="match status" value="1"/>
</dbReference>
<evidence type="ECO:0000313" key="12">
    <source>
        <dbReference type="Proteomes" id="UP000284621"/>
    </source>
</evidence>
<evidence type="ECO:0000313" key="9">
    <source>
        <dbReference type="Proteomes" id="UP000095679"/>
    </source>
</evidence>
<evidence type="ECO:0000313" key="6">
    <source>
        <dbReference type="EMBL" id="RHK39852.1"/>
    </source>
</evidence>
<evidence type="ECO:0000313" key="4">
    <source>
        <dbReference type="EMBL" id="RGZ79002.1"/>
    </source>
</evidence>
<name>A0A174ACG3_9FIRM</name>
<dbReference type="InterPro" id="IPR000825">
    <property type="entry name" value="SUF_FeS_clus_asmbl_SufBD_core"/>
</dbReference>
<sequence>MDLIQKELLEEIAGLHEVPAGAYNIRANGKAAARNTTANIDIVSKEDKPGIDIIIKPGTKKESVHIPVVISQTGLNDLVYNDFHIGEDCDVTIVAGCGIHNSGDGLSQHDGIHEFFVGKNSKIRYIEKHYGQGDGKGGKVMNPKTIIHLDENAYFYMDTVQIKGIDSTMRETDADLKAGAKLEISEKLMTHGEQTAQTQFSVDLNGEGSSANVVSRSVARDDSAQLFRAKIAGNNACAGHSECDAIIMDNAKVRAIPELEANDLDAELIHEAAIGKIAGEQLIKLMTLGLSEEEAEEMIISGFLK</sequence>
<dbReference type="PANTHER" id="PTHR30508">
    <property type="entry name" value="FES CLUSTER ASSEMBLY PROTEIN SUF"/>
    <property type="match status" value="1"/>
</dbReference>
<evidence type="ECO:0000259" key="1">
    <source>
        <dbReference type="Pfam" id="PF01458"/>
    </source>
</evidence>
<dbReference type="EMBL" id="QSEP01000115">
    <property type="protein sequence ID" value="RGZ79002.1"/>
    <property type="molecule type" value="Genomic_DNA"/>
</dbReference>
<accession>A0A174ACG3</accession>
<dbReference type="InterPro" id="IPR055346">
    <property type="entry name" value="Fe-S_cluster_assembly_SufBD"/>
</dbReference>
<dbReference type="EMBL" id="QRNJ01000019">
    <property type="protein sequence ID" value="RHK39852.1"/>
    <property type="molecule type" value="Genomic_DNA"/>
</dbReference>